<comment type="subcellular location">
    <subcellularLocation>
        <location evidence="1 9">Cell inner membrane</location>
        <topology evidence="1 9">Multi-pass membrane protein</topology>
    </subcellularLocation>
</comment>
<dbReference type="InterPro" id="IPR007387">
    <property type="entry name" value="TRAP_DctQ"/>
</dbReference>
<dbReference type="PANTHER" id="PTHR35011:SF10">
    <property type="entry name" value="TRAP TRANSPORTER SMALL PERMEASE PROTEIN"/>
    <property type="match status" value="1"/>
</dbReference>
<sequence>MFKKIEHSIELLAHYLSFMAFVALVLMALHVTASVAVRWAFGQDIPVTTEMATYYYMVALTYLPLAFVDRRGAHLNAEFFYILCKKKWQRVLDVLNSILAFSFLGFLAWRTSIGAYERMISGDIISTASGHFPIWPARWFVPIGLGVSALVVMLRAYESIKALSETDVTDDSEQVSKRSSYNEGDKI</sequence>
<evidence type="ECO:0000256" key="1">
    <source>
        <dbReference type="ARBA" id="ARBA00004429"/>
    </source>
</evidence>
<gene>
    <name evidence="11" type="ORF">GAGA_0900</name>
</gene>
<evidence type="ECO:0000259" key="10">
    <source>
        <dbReference type="Pfam" id="PF04290"/>
    </source>
</evidence>
<proteinExistence type="inferred from homology"/>
<evidence type="ECO:0000256" key="6">
    <source>
        <dbReference type="ARBA" id="ARBA00022989"/>
    </source>
</evidence>
<keyword evidence="4 9" id="KW-0997">Cell inner membrane</keyword>
<feature type="transmembrane region" description="Helical" evidence="9">
    <location>
        <begin position="139"/>
        <end position="157"/>
    </location>
</feature>
<protein>
    <recommendedName>
        <fullName evidence="9">TRAP transporter small permease protein</fullName>
    </recommendedName>
</protein>
<evidence type="ECO:0000313" key="12">
    <source>
        <dbReference type="Proteomes" id="UP000008372"/>
    </source>
</evidence>
<keyword evidence="5 9" id="KW-0812">Transmembrane</keyword>
<evidence type="ECO:0000256" key="4">
    <source>
        <dbReference type="ARBA" id="ARBA00022519"/>
    </source>
</evidence>
<keyword evidence="3" id="KW-1003">Cell membrane</keyword>
<evidence type="ECO:0000256" key="3">
    <source>
        <dbReference type="ARBA" id="ARBA00022475"/>
    </source>
</evidence>
<dbReference type="PANTHER" id="PTHR35011">
    <property type="entry name" value="2,3-DIKETO-L-GULONATE TRAP TRANSPORTER SMALL PERMEASE PROTEIN YIAM"/>
    <property type="match status" value="1"/>
</dbReference>
<feature type="transmembrane region" description="Helical" evidence="9">
    <location>
        <begin position="53"/>
        <end position="70"/>
    </location>
</feature>
<evidence type="ECO:0000256" key="7">
    <source>
        <dbReference type="ARBA" id="ARBA00023136"/>
    </source>
</evidence>
<evidence type="ECO:0000256" key="9">
    <source>
        <dbReference type="RuleBase" id="RU369079"/>
    </source>
</evidence>
<evidence type="ECO:0000256" key="5">
    <source>
        <dbReference type="ARBA" id="ARBA00022692"/>
    </source>
</evidence>
<evidence type="ECO:0000256" key="2">
    <source>
        <dbReference type="ARBA" id="ARBA00022448"/>
    </source>
</evidence>
<comment type="caution">
    <text evidence="11">The sequence shown here is derived from an EMBL/GenBank/DDBJ whole genome shotgun (WGS) entry which is preliminary data.</text>
</comment>
<organism evidence="11 12">
    <name type="scientific">Paraglaciecola agarilytica NO2</name>
    <dbReference type="NCBI Taxonomy" id="1125747"/>
    <lineage>
        <taxon>Bacteria</taxon>
        <taxon>Pseudomonadati</taxon>
        <taxon>Pseudomonadota</taxon>
        <taxon>Gammaproteobacteria</taxon>
        <taxon>Alteromonadales</taxon>
        <taxon>Alteromonadaceae</taxon>
        <taxon>Paraglaciecola</taxon>
    </lineage>
</organism>
<dbReference type="Pfam" id="PF04290">
    <property type="entry name" value="DctQ"/>
    <property type="match status" value="1"/>
</dbReference>
<keyword evidence="2 9" id="KW-0813">Transport</keyword>
<evidence type="ECO:0000256" key="8">
    <source>
        <dbReference type="ARBA" id="ARBA00038436"/>
    </source>
</evidence>
<comment type="subunit">
    <text evidence="9">The complex comprises the extracytoplasmic solute receptor protein and the two transmembrane proteins.</text>
</comment>
<comment type="function">
    <text evidence="9">Part of the tripartite ATP-independent periplasmic (TRAP) transport system.</text>
</comment>
<keyword evidence="6 9" id="KW-1133">Transmembrane helix</keyword>
<dbReference type="InterPro" id="IPR055348">
    <property type="entry name" value="DctQ"/>
</dbReference>
<dbReference type="EMBL" id="BAEK01000017">
    <property type="protein sequence ID" value="GAC03763.1"/>
    <property type="molecule type" value="Genomic_DNA"/>
</dbReference>
<accession>A0ABQ0I392</accession>
<evidence type="ECO:0000313" key="11">
    <source>
        <dbReference type="EMBL" id="GAC03763.1"/>
    </source>
</evidence>
<keyword evidence="12" id="KW-1185">Reference proteome</keyword>
<keyword evidence="7 9" id="KW-0472">Membrane</keyword>
<dbReference type="RefSeq" id="WP_008302624.1">
    <property type="nucleotide sequence ID" value="NZ_BAEK01000017.1"/>
</dbReference>
<feature type="domain" description="Tripartite ATP-independent periplasmic transporters DctQ component" evidence="10">
    <location>
        <begin position="27"/>
        <end position="161"/>
    </location>
</feature>
<name>A0ABQ0I392_9ALTE</name>
<feature type="transmembrane region" description="Helical" evidence="9">
    <location>
        <begin position="12"/>
        <end position="41"/>
    </location>
</feature>
<comment type="similarity">
    <text evidence="8 9">Belongs to the TRAP transporter small permease family.</text>
</comment>
<feature type="transmembrane region" description="Helical" evidence="9">
    <location>
        <begin position="91"/>
        <end position="109"/>
    </location>
</feature>
<dbReference type="Proteomes" id="UP000008372">
    <property type="component" value="Unassembled WGS sequence"/>
</dbReference>
<reference evidence="11 12" key="1">
    <citation type="journal article" date="2014" name="Environ. Microbiol.">
        <title>Comparative genomics of the marine bacterial genus Glaciecola reveals the high degree of genomic diversity and genomic characteristic for cold adaptation.</title>
        <authorList>
            <person name="Qin Q.L."/>
            <person name="Xie B.B."/>
            <person name="Yu Y."/>
            <person name="Shu Y.L."/>
            <person name="Rong J.C."/>
            <person name="Zhang Y.J."/>
            <person name="Zhao D.L."/>
            <person name="Chen X.L."/>
            <person name="Zhang X.Y."/>
            <person name="Chen B."/>
            <person name="Zhou B.C."/>
            <person name="Zhang Y.Z."/>
        </authorList>
    </citation>
    <scope>NUCLEOTIDE SEQUENCE [LARGE SCALE GENOMIC DNA]</scope>
    <source>
        <strain evidence="11 12">NO2</strain>
    </source>
</reference>